<reference evidence="4 5" key="1">
    <citation type="journal article" date="2014" name="PLoS ONE">
        <title>The first complete genome sequence of the class fimbriimonadia in the phylum armatimonadetes.</title>
        <authorList>
            <person name="Hu Z.Y."/>
            <person name="Wang Y.Z."/>
            <person name="Im W.T."/>
            <person name="Wang S.Y."/>
            <person name="Zhao G.P."/>
            <person name="Zheng H.J."/>
            <person name="Quan Z.X."/>
        </authorList>
    </citation>
    <scope>NUCLEOTIDE SEQUENCE [LARGE SCALE GENOMIC DNA]</scope>
    <source>
        <strain evidence="4">Gsoil 348</strain>
    </source>
</reference>
<dbReference type="InterPro" id="IPR019775">
    <property type="entry name" value="WD40_repeat_CS"/>
</dbReference>
<dbReference type="eggNOG" id="COG2319">
    <property type="taxonomic scope" value="Bacteria"/>
</dbReference>
<keyword evidence="5" id="KW-1185">Reference proteome</keyword>
<keyword evidence="1 3" id="KW-0853">WD repeat</keyword>
<dbReference type="PANTHER" id="PTHR19879">
    <property type="entry name" value="TRANSCRIPTION INITIATION FACTOR TFIID"/>
    <property type="match status" value="1"/>
</dbReference>
<proteinExistence type="predicted"/>
<name>A0A068NRS4_FIMGI</name>
<dbReference type="PANTHER" id="PTHR19879:SF9">
    <property type="entry name" value="TRANSCRIPTION INITIATION FACTOR TFIID SUBUNIT 5"/>
    <property type="match status" value="1"/>
</dbReference>
<gene>
    <name evidence="4" type="ORF">OP10G_2669</name>
</gene>
<organism evidence="4 5">
    <name type="scientific">Fimbriimonas ginsengisoli Gsoil 348</name>
    <dbReference type="NCBI Taxonomy" id="661478"/>
    <lineage>
        <taxon>Bacteria</taxon>
        <taxon>Bacillati</taxon>
        <taxon>Armatimonadota</taxon>
        <taxon>Fimbriimonadia</taxon>
        <taxon>Fimbriimonadales</taxon>
        <taxon>Fimbriimonadaceae</taxon>
        <taxon>Fimbriimonas</taxon>
    </lineage>
</organism>
<dbReference type="Proteomes" id="UP000027982">
    <property type="component" value="Chromosome"/>
</dbReference>
<dbReference type="KEGG" id="fgi:OP10G_2669"/>
<protein>
    <submittedName>
        <fullName evidence="4">WD-40 repeat protein</fullName>
    </submittedName>
</protein>
<dbReference type="PROSITE" id="PS50294">
    <property type="entry name" value="WD_REPEATS_REGION"/>
    <property type="match status" value="1"/>
</dbReference>
<evidence type="ECO:0000256" key="1">
    <source>
        <dbReference type="ARBA" id="ARBA00022574"/>
    </source>
</evidence>
<evidence type="ECO:0000313" key="5">
    <source>
        <dbReference type="Proteomes" id="UP000027982"/>
    </source>
</evidence>
<dbReference type="STRING" id="661478.OP10G_2669"/>
<accession>A0A068NRS4</accession>
<evidence type="ECO:0000313" key="4">
    <source>
        <dbReference type="EMBL" id="AIE86037.1"/>
    </source>
</evidence>
<dbReference type="PROSITE" id="PS50082">
    <property type="entry name" value="WD_REPEATS_2"/>
    <property type="match status" value="1"/>
</dbReference>
<dbReference type="Gene3D" id="2.130.10.10">
    <property type="entry name" value="YVTN repeat-like/Quinoprotein amine dehydrogenase"/>
    <property type="match status" value="2"/>
</dbReference>
<evidence type="ECO:0000256" key="2">
    <source>
        <dbReference type="ARBA" id="ARBA00022737"/>
    </source>
</evidence>
<dbReference type="AlphaFoldDB" id="A0A068NRS4"/>
<dbReference type="InterPro" id="IPR015943">
    <property type="entry name" value="WD40/YVTN_repeat-like_dom_sf"/>
</dbReference>
<feature type="repeat" description="WD" evidence="3">
    <location>
        <begin position="786"/>
        <end position="827"/>
    </location>
</feature>
<dbReference type="InterPro" id="IPR011047">
    <property type="entry name" value="Quinoprotein_ADH-like_sf"/>
</dbReference>
<dbReference type="SUPFAM" id="SSF50998">
    <property type="entry name" value="Quinoprotein alcohol dehydrogenase-like"/>
    <property type="match status" value="1"/>
</dbReference>
<dbReference type="SMART" id="SM00320">
    <property type="entry name" value="WD40"/>
    <property type="match status" value="6"/>
</dbReference>
<dbReference type="InterPro" id="IPR001680">
    <property type="entry name" value="WD40_rpt"/>
</dbReference>
<sequence>MTFCLLGAALPSDLIRDVRTTPFNVGKRIELRDFTLEEARAFTPVLGANGAERLERVFFWTGGHPFLTQTLCAGLTSPESSQNGPLSTVDEHVRERYLDARARETDTNLADVGNRLLGTGDPNVDERIRADALSQYTKLLQGSIQDDESNPSAARIKMSGVASLESGRLSIRNRIYAKVFDKTWIRENMPGQEFRRQKRAFWKGAMRTGGIAAAVVGTISFLAWQNQRLANTREHERNQARYEAYASAMSNMSTLWDRRNHEEIRRTLDRFVSSPDRGWEWDFWNGRISESRSVFEPDGSPMPRVSPDGKLLVYRIGQWAKLLDASTLRLVRKFRIPGHGFNIWWTPKGTLIEEDLEGRGRDLELDPFRGGVIRDFGHRFLSWHPDSFSPDGLWTFEVGVQGETSFFDLATGNGRRIPAARLTTLGFFLPDGKTVVLYVPRYKGGQQFSVAFIDRATGQEVAKPIGGNAAVGTIAASRDGRYLAVATDSNSIRVYDLPHRRLINDLTTKERVGMLQFSTDGTRLVAACANRLALLYAVDSHWVHPLGEISSTNVVWFVPGTHRLVASYGLIRLIEEGEVTRKTVRGLPPGPFATGWRGDLAIGIYQRGAENSVLAFDPKTERPPQRVDRASGHSVMSEDGTLVIGDGNQRILRDPISQKSRLQIPSALAGVSAIVSSDRKYAAVREVGKIATWDISRRRLLREDTGGDFTAMAFSPDGRHLALGRYDGRLEMRRTVDLTVEWSQPAHFMLINHLEFSRDGRIVSSSSDDDTGAVLDARNGQPISHLVGHGQTVFCTVASPDLRRAATCGDDGTVRLWDFQTGRELTTLETKVDVKQLHYSADGRSLYGIARDGRVYTWTAAKRVR</sequence>
<dbReference type="OrthoDB" id="9765809at2"/>
<evidence type="ECO:0000256" key="3">
    <source>
        <dbReference type="PROSITE-ProRule" id="PRU00221"/>
    </source>
</evidence>
<dbReference type="Pfam" id="PF00400">
    <property type="entry name" value="WD40"/>
    <property type="match status" value="2"/>
</dbReference>
<dbReference type="EMBL" id="CP007139">
    <property type="protein sequence ID" value="AIE86037.1"/>
    <property type="molecule type" value="Genomic_DNA"/>
</dbReference>
<dbReference type="eggNOG" id="COG1672">
    <property type="taxonomic scope" value="Bacteria"/>
</dbReference>
<dbReference type="SUPFAM" id="SSF69304">
    <property type="entry name" value="Tricorn protease N-terminal domain"/>
    <property type="match status" value="1"/>
</dbReference>
<keyword evidence="2" id="KW-0677">Repeat</keyword>
<dbReference type="RefSeq" id="WP_025225418.1">
    <property type="nucleotide sequence ID" value="NZ_CP007139.1"/>
</dbReference>
<dbReference type="HOGENOM" id="CLU_331142_0_0_0"/>
<dbReference type="PROSITE" id="PS00678">
    <property type="entry name" value="WD_REPEATS_1"/>
    <property type="match status" value="1"/>
</dbReference>